<dbReference type="VEuPathDB" id="VectorBase:LOC119178249"/>
<feature type="signal peptide" evidence="1">
    <location>
        <begin position="1"/>
        <end position="20"/>
    </location>
</feature>
<reference evidence="2" key="1">
    <citation type="submission" date="2020-03" db="EMBL/GenBank/DDBJ databases">
        <title>A transcriptome and proteome of the tick Rhipicephalus microplus shaped by the genetic composition of its hosts and developmental stage.</title>
        <authorList>
            <person name="Garcia G.R."/>
            <person name="Ribeiro J.M.C."/>
            <person name="Maruyama S.R."/>
            <person name="Gardinasse L.G."/>
            <person name="Nelson K."/>
            <person name="Ferreira B.R."/>
            <person name="Andrade T.G."/>
            <person name="Santos I.K.F.M."/>
        </authorList>
    </citation>
    <scope>NUCLEOTIDE SEQUENCE</scope>
    <source>
        <strain evidence="2">NSGR</strain>
        <tissue evidence="2">Salivary glands</tissue>
    </source>
</reference>
<evidence type="ECO:0000313" key="2">
    <source>
        <dbReference type="EMBL" id="NIE46379.1"/>
    </source>
</evidence>
<keyword evidence="1" id="KW-0732">Signal</keyword>
<organism evidence="2">
    <name type="scientific">Rhipicephalus microplus</name>
    <name type="common">Cattle tick</name>
    <name type="synonym">Boophilus microplus</name>
    <dbReference type="NCBI Taxonomy" id="6941"/>
    <lineage>
        <taxon>Eukaryota</taxon>
        <taxon>Metazoa</taxon>
        <taxon>Ecdysozoa</taxon>
        <taxon>Arthropoda</taxon>
        <taxon>Chelicerata</taxon>
        <taxon>Arachnida</taxon>
        <taxon>Acari</taxon>
        <taxon>Parasitiformes</taxon>
        <taxon>Ixodida</taxon>
        <taxon>Ixodoidea</taxon>
        <taxon>Ixodidae</taxon>
        <taxon>Rhipicephalinae</taxon>
        <taxon>Rhipicephalus</taxon>
        <taxon>Boophilus</taxon>
    </lineage>
</organism>
<sequence>MDSQYLWSTMLVLTLGHAYGQTPMANFTDLNFNIGEEAQKLGQVLKEFSRRMMTVLRSQSNVDDEVQCAKYKDIISQALGAVKNLDPFSTRHYAAGTRCHRKYPSSKPKRTAFEDMNLFGAYMKVVGDDITDIGQSLIDRGIKLCGNFVIQDGLTDFEKENLKYCAEVFKLCSMKNWKD</sequence>
<name>A0A6G5A6G2_RHIMP</name>
<proteinExistence type="predicted"/>
<feature type="chain" id="PRO_5026352507" evidence="1">
    <location>
        <begin position="21"/>
        <end position="179"/>
    </location>
</feature>
<dbReference type="AlphaFoldDB" id="A0A6G5A6G2"/>
<dbReference type="EMBL" id="GIKN01004106">
    <property type="protein sequence ID" value="NIE46379.1"/>
    <property type="molecule type" value="Transcribed_RNA"/>
</dbReference>
<dbReference type="OrthoDB" id="6482903at2759"/>
<accession>A0A6G5A6G2</accession>
<evidence type="ECO:0000256" key="1">
    <source>
        <dbReference type="SAM" id="SignalP"/>
    </source>
</evidence>
<protein>
    <submittedName>
        <fullName evidence="2">Putative conserved secreted protein</fullName>
    </submittedName>
</protein>